<dbReference type="EMBL" id="LR797479">
    <property type="protein sequence ID" value="CAB4219417.1"/>
    <property type="molecule type" value="Genomic_DNA"/>
</dbReference>
<gene>
    <name evidence="2" type="ORF">UFOVP1619_18</name>
</gene>
<keyword evidence="1" id="KW-0472">Membrane</keyword>
<proteinExistence type="predicted"/>
<reference evidence="2" key="1">
    <citation type="submission" date="2020-05" db="EMBL/GenBank/DDBJ databases">
        <authorList>
            <person name="Chiriac C."/>
            <person name="Salcher M."/>
            <person name="Ghai R."/>
            <person name="Kavagutti S V."/>
        </authorList>
    </citation>
    <scope>NUCLEOTIDE SEQUENCE</scope>
</reference>
<accession>A0A6J5SYE0</accession>
<evidence type="ECO:0000313" key="2">
    <source>
        <dbReference type="EMBL" id="CAB4219417.1"/>
    </source>
</evidence>
<sequence>MIGIIVTVLFWIGGAMAVGSVAWVLLFLWAARFQSRMHDPYE</sequence>
<keyword evidence="1" id="KW-1133">Transmembrane helix</keyword>
<name>A0A6J5SYE0_9CAUD</name>
<protein>
    <submittedName>
        <fullName evidence="2">Uncharacterized protein</fullName>
    </submittedName>
</protein>
<organism evidence="2">
    <name type="scientific">uncultured Caudovirales phage</name>
    <dbReference type="NCBI Taxonomy" id="2100421"/>
    <lineage>
        <taxon>Viruses</taxon>
        <taxon>Duplodnaviria</taxon>
        <taxon>Heunggongvirae</taxon>
        <taxon>Uroviricota</taxon>
        <taxon>Caudoviricetes</taxon>
        <taxon>Peduoviridae</taxon>
        <taxon>Maltschvirus</taxon>
        <taxon>Maltschvirus maltsch</taxon>
    </lineage>
</organism>
<feature type="transmembrane region" description="Helical" evidence="1">
    <location>
        <begin position="6"/>
        <end position="31"/>
    </location>
</feature>
<keyword evidence="1" id="KW-0812">Transmembrane</keyword>
<evidence type="ECO:0000256" key="1">
    <source>
        <dbReference type="SAM" id="Phobius"/>
    </source>
</evidence>